<dbReference type="EMBL" id="JBHEZY010000013">
    <property type="protein sequence ID" value="MFC1434353.1"/>
    <property type="molecule type" value="Genomic_DNA"/>
</dbReference>
<organism evidence="2 5">
    <name type="scientific">Streptacidiphilus alkalitolerans</name>
    <dbReference type="NCBI Taxonomy" id="3342712"/>
    <lineage>
        <taxon>Bacteria</taxon>
        <taxon>Bacillati</taxon>
        <taxon>Actinomycetota</taxon>
        <taxon>Actinomycetes</taxon>
        <taxon>Kitasatosporales</taxon>
        <taxon>Streptomycetaceae</taxon>
        <taxon>Streptacidiphilus</taxon>
    </lineage>
</organism>
<comment type="caution">
    <text evidence="2">The sequence shown here is derived from an EMBL/GenBank/DDBJ whole genome shotgun (WGS) entry which is preliminary data.</text>
</comment>
<evidence type="ECO:0000313" key="2">
    <source>
        <dbReference type="EMBL" id="MFC1411034.1"/>
    </source>
</evidence>
<dbReference type="EMBL" id="JBHEZX010000007">
    <property type="protein sequence ID" value="MFC1411034.1"/>
    <property type="molecule type" value="Genomic_DNA"/>
</dbReference>
<accession>A0ABV6VBD4</accession>
<proteinExistence type="predicted"/>
<dbReference type="PROSITE" id="PS51257">
    <property type="entry name" value="PROKAR_LIPOPROTEIN"/>
    <property type="match status" value="1"/>
</dbReference>
<feature type="transmembrane region" description="Helical" evidence="1">
    <location>
        <begin position="93"/>
        <end position="111"/>
    </location>
</feature>
<dbReference type="Proteomes" id="UP001592530">
    <property type="component" value="Unassembled WGS sequence"/>
</dbReference>
<evidence type="ECO:0000256" key="1">
    <source>
        <dbReference type="SAM" id="Phobius"/>
    </source>
</evidence>
<evidence type="ECO:0000313" key="5">
    <source>
        <dbReference type="Proteomes" id="UP001592582"/>
    </source>
</evidence>
<keyword evidence="5" id="KW-1185">Reference proteome</keyword>
<gene>
    <name evidence="3" type="ORF">ACEZDB_27305</name>
    <name evidence="2" type="ORF">ACEZDG_17380</name>
</gene>
<sequence>MRWRIALWTLLVEVVGLAAGLAFPGWILLLLSSGCFSPGQSDRTEPQSFDPALAIGGVALACVAVISAVMALKLLFAGERGETGRVRRLQAQLSVQLGLALTIVALMTVLHDPHRIDQCYPGR</sequence>
<protein>
    <submittedName>
        <fullName evidence="2">Uncharacterized protein</fullName>
    </submittedName>
</protein>
<dbReference type="Proteomes" id="UP001592582">
    <property type="component" value="Unassembled WGS sequence"/>
</dbReference>
<keyword evidence="1" id="KW-0472">Membrane</keyword>
<evidence type="ECO:0000313" key="3">
    <source>
        <dbReference type="EMBL" id="MFC1434353.1"/>
    </source>
</evidence>
<keyword evidence="1" id="KW-0812">Transmembrane</keyword>
<feature type="transmembrane region" description="Helical" evidence="1">
    <location>
        <begin position="51"/>
        <end position="72"/>
    </location>
</feature>
<dbReference type="RefSeq" id="WP_380509901.1">
    <property type="nucleotide sequence ID" value="NZ_JBHEZX010000007.1"/>
</dbReference>
<reference evidence="4 5" key="1">
    <citation type="submission" date="2024-09" db="EMBL/GenBank/DDBJ databases">
        <authorList>
            <person name="Lee S.D."/>
        </authorList>
    </citation>
    <scope>NUCLEOTIDE SEQUENCE [LARGE SCALE GENOMIC DNA]</scope>
    <source>
        <strain evidence="2 5">N1-1</strain>
        <strain evidence="3 4">N1-3</strain>
    </source>
</reference>
<keyword evidence="1" id="KW-1133">Transmembrane helix</keyword>
<name>A0ABV6VBD4_9ACTN</name>
<evidence type="ECO:0000313" key="4">
    <source>
        <dbReference type="Proteomes" id="UP001592530"/>
    </source>
</evidence>
<feature type="transmembrane region" description="Helical" evidence="1">
    <location>
        <begin position="7"/>
        <end position="31"/>
    </location>
</feature>